<evidence type="ECO:0000256" key="1">
    <source>
        <dbReference type="PROSITE-ProRule" id="PRU00371"/>
    </source>
</evidence>
<dbReference type="InterPro" id="IPR004210">
    <property type="entry name" value="BESS_motif"/>
</dbReference>
<evidence type="ECO:0008006" key="6">
    <source>
        <dbReference type="Google" id="ProtNLM"/>
    </source>
</evidence>
<dbReference type="InterPro" id="IPR039353">
    <property type="entry name" value="TF_Adf1"/>
</dbReference>
<dbReference type="Proteomes" id="UP001153620">
    <property type="component" value="Chromosome 2"/>
</dbReference>
<dbReference type="EMBL" id="OU895878">
    <property type="protein sequence ID" value="CAG9804915.1"/>
    <property type="molecule type" value="Genomic_DNA"/>
</dbReference>
<sequence>MMVAQNKKLDTLNFIESVKKYPEIFNTTHPGFKQQDDKNGAWHKIAEEFNTDPNLCKKKFRTLRERYTRELRRSYLEPGTPIKFEYFKQLNFLSPYIKFRSIMFETTEGKTVVTKREEMDKNDITTEIKILESDSYYEDENDQQSYVQENPGSSSIIYETSAEVDHHIQEEYTDQQSVQLNDRHSEEDDMLTSTSSKCKDRKRKNSWNELVDDEDGGNKYFAMSVACSLKRLTTLNNLKAKVEIYQILEKYATKENE</sequence>
<evidence type="ECO:0000313" key="5">
    <source>
        <dbReference type="Proteomes" id="UP001153620"/>
    </source>
</evidence>
<dbReference type="GO" id="GO:0006357">
    <property type="term" value="P:regulation of transcription by RNA polymerase II"/>
    <property type="evidence" value="ECO:0007669"/>
    <property type="project" value="TreeGrafter"/>
</dbReference>
<dbReference type="PANTHER" id="PTHR12243:SF64">
    <property type="entry name" value="DORSAL INTERACTING PROTEIN 3-RELATED"/>
    <property type="match status" value="1"/>
</dbReference>
<feature type="domain" description="BESS" evidence="3">
    <location>
        <begin position="215"/>
        <end position="254"/>
    </location>
</feature>
<organism evidence="4 5">
    <name type="scientific">Chironomus riparius</name>
    <dbReference type="NCBI Taxonomy" id="315576"/>
    <lineage>
        <taxon>Eukaryota</taxon>
        <taxon>Metazoa</taxon>
        <taxon>Ecdysozoa</taxon>
        <taxon>Arthropoda</taxon>
        <taxon>Hexapoda</taxon>
        <taxon>Insecta</taxon>
        <taxon>Pterygota</taxon>
        <taxon>Neoptera</taxon>
        <taxon>Endopterygota</taxon>
        <taxon>Diptera</taxon>
        <taxon>Nematocera</taxon>
        <taxon>Chironomoidea</taxon>
        <taxon>Chironomidae</taxon>
        <taxon>Chironominae</taxon>
        <taxon>Chironomus</taxon>
    </lineage>
</organism>
<comment type="subcellular location">
    <subcellularLocation>
        <location evidence="1">Nucleus</location>
    </subcellularLocation>
</comment>
<accession>A0A9N9RWX5</accession>
<gene>
    <name evidence="4" type="ORF">CHIRRI_LOCUS7792</name>
</gene>
<keyword evidence="1" id="KW-0539">Nucleus</keyword>
<dbReference type="SMART" id="SM00595">
    <property type="entry name" value="MADF"/>
    <property type="match status" value="1"/>
</dbReference>
<protein>
    <recommendedName>
        <fullName evidence="6">MADF domain-containing protein</fullName>
    </recommendedName>
</protein>
<dbReference type="OrthoDB" id="6081971at2759"/>
<evidence type="ECO:0000259" key="2">
    <source>
        <dbReference type="PROSITE" id="PS51029"/>
    </source>
</evidence>
<dbReference type="InterPro" id="IPR006578">
    <property type="entry name" value="MADF-dom"/>
</dbReference>
<dbReference type="Pfam" id="PF10545">
    <property type="entry name" value="MADF_DNA_bdg"/>
    <property type="match status" value="1"/>
</dbReference>
<dbReference type="GO" id="GO:0003677">
    <property type="term" value="F:DNA binding"/>
    <property type="evidence" value="ECO:0007669"/>
    <property type="project" value="InterPro"/>
</dbReference>
<dbReference type="PROSITE" id="PS51031">
    <property type="entry name" value="BESS"/>
    <property type="match status" value="1"/>
</dbReference>
<dbReference type="GO" id="GO:0005634">
    <property type="term" value="C:nucleus"/>
    <property type="evidence" value="ECO:0007669"/>
    <property type="project" value="UniProtKB-SubCell"/>
</dbReference>
<evidence type="ECO:0000313" key="4">
    <source>
        <dbReference type="EMBL" id="CAG9804915.1"/>
    </source>
</evidence>
<proteinExistence type="predicted"/>
<feature type="domain" description="MADF" evidence="2">
    <location>
        <begin position="13"/>
        <end position="98"/>
    </location>
</feature>
<reference evidence="4" key="1">
    <citation type="submission" date="2022-01" db="EMBL/GenBank/DDBJ databases">
        <authorList>
            <person name="King R."/>
        </authorList>
    </citation>
    <scope>NUCLEOTIDE SEQUENCE</scope>
</reference>
<name>A0A9N9RWX5_9DIPT</name>
<reference evidence="4" key="2">
    <citation type="submission" date="2022-10" db="EMBL/GenBank/DDBJ databases">
        <authorList>
            <consortium name="ENA_rothamsted_submissions"/>
            <consortium name="culmorum"/>
            <person name="King R."/>
        </authorList>
    </citation>
    <scope>NUCLEOTIDE SEQUENCE</scope>
</reference>
<keyword evidence="5" id="KW-1185">Reference proteome</keyword>
<dbReference type="Pfam" id="PF02944">
    <property type="entry name" value="BESS"/>
    <property type="match status" value="1"/>
</dbReference>
<dbReference type="GO" id="GO:0005667">
    <property type="term" value="C:transcription regulator complex"/>
    <property type="evidence" value="ECO:0007669"/>
    <property type="project" value="TreeGrafter"/>
</dbReference>
<evidence type="ECO:0000259" key="3">
    <source>
        <dbReference type="PROSITE" id="PS51031"/>
    </source>
</evidence>
<dbReference type="PANTHER" id="PTHR12243">
    <property type="entry name" value="MADF DOMAIN TRANSCRIPTION FACTOR"/>
    <property type="match status" value="1"/>
</dbReference>
<dbReference type="AlphaFoldDB" id="A0A9N9RWX5"/>
<dbReference type="PROSITE" id="PS51029">
    <property type="entry name" value="MADF"/>
    <property type="match status" value="1"/>
</dbReference>